<evidence type="ECO:0000256" key="33">
    <source>
        <dbReference type="ARBA" id="ARBA00023149"/>
    </source>
</evidence>
<comment type="similarity">
    <text evidence="40">Belongs to the cyclic nucleotide phosphodiesterase family. PDE2 subfamily.</text>
</comment>
<feature type="domain" description="PH" evidence="48">
    <location>
        <begin position="1331"/>
        <end position="1442"/>
    </location>
</feature>
<gene>
    <name evidence="54" type="ORF">H920_14609</name>
</gene>
<keyword evidence="23 45" id="KW-0863">Zinc-finger</keyword>
<dbReference type="InterPro" id="IPR002073">
    <property type="entry name" value="PDEase_catalytic_dom"/>
</dbReference>
<evidence type="ECO:0000256" key="42">
    <source>
        <dbReference type="PIRSR" id="PIRSR623088-1"/>
    </source>
</evidence>
<evidence type="ECO:0000256" key="38">
    <source>
        <dbReference type="ARBA" id="ARBA00057992"/>
    </source>
</evidence>
<dbReference type="FunFam" id="2.30.29.30:FF:000170">
    <property type="entry name" value="Arf-GAP with Rho-GAP domain, ANK repeat and PH domain-containing protein 1"/>
    <property type="match status" value="1"/>
</dbReference>
<evidence type="ECO:0000256" key="14">
    <source>
        <dbReference type="ARBA" id="ARBA00022468"/>
    </source>
</evidence>
<evidence type="ECO:0000256" key="41">
    <source>
        <dbReference type="ARBA" id="ARBA00063517"/>
    </source>
</evidence>
<dbReference type="GO" id="GO:0042802">
    <property type="term" value="F:identical protein binding"/>
    <property type="evidence" value="ECO:0007669"/>
    <property type="project" value="UniProtKB-ARBA"/>
</dbReference>
<dbReference type="InterPro" id="IPR008936">
    <property type="entry name" value="Rho_GTPase_activation_prot"/>
</dbReference>
<dbReference type="InterPro" id="IPR023088">
    <property type="entry name" value="PDEase"/>
</dbReference>
<dbReference type="FunFam" id="1.10.1300.10:FF:000009">
    <property type="entry name" value="Phosphodiesterase"/>
    <property type="match status" value="1"/>
</dbReference>
<dbReference type="FunFam" id="1.10.150.50:FF:000064">
    <property type="entry name" value="arf-GAP with Rho-GAP domain, ANK repeat and PH domain-containing protein 1 isoform X1"/>
    <property type="match status" value="1"/>
</dbReference>
<dbReference type="Gene3D" id="3.10.20.90">
    <property type="entry name" value="Phosphatidylinositol 3-kinase Catalytic Subunit, Chain A, domain 1"/>
    <property type="match status" value="1"/>
</dbReference>
<evidence type="ECO:0000256" key="3">
    <source>
        <dbReference type="ARBA" id="ARBA00004188"/>
    </source>
</evidence>
<feature type="active site" description="Proton donor" evidence="42">
    <location>
        <position position="2153"/>
    </location>
</feature>
<keyword evidence="28" id="KW-0965">Cell junction</keyword>
<dbReference type="Pfam" id="PF01590">
    <property type="entry name" value="GAF"/>
    <property type="match status" value="1"/>
</dbReference>
<dbReference type="GO" id="GO:0005795">
    <property type="term" value="C:Golgi stack"/>
    <property type="evidence" value="ECO:0007669"/>
    <property type="project" value="UniProtKB-SubCell"/>
</dbReference>
<feature type="binding site" evidence="44">
    <location>
        <position position="2157"/>
    </location>
    <ligand>
        <name>Zn(2+)</name>
        <dbReference type="ChEBI" id="CHEBI:29105"/>
        <label>1</label>
    </ligand>
</feature>
<evidence type="ECO:0000256" key="15">
    <source>
        <dbReference type="ARBA" id="ARBA00022475"/>
    </source>
</evidence>
<feature type="region of interest" description="Disordered" evidence="47">
    <location>
        <begin position="1515"/>
        <end position="1536"/>
    </location>
</feature>
<dbReference type="SMART" id="SM00233">
    <property type="entry name" value="PH"/>
    <property type="match status" value="5"/>
</dbReference>
<dbReference type="SUPFAM" id="SSF48350">
    <property type="entry name" value="GTPase activation domain, GAP"/>
    <property type="match status" value="1"/>
</dbReference>
<dbReference type="InterPro" id="IPR013761">
    <property type="entry name" value="SAM/pointed_sf"/>
</dbReference>
<evidence type="ECO:0000256" key="17">
    <source>
        <dbReference type="ARBA" id="ARBA00022535"/>
    </source>
</evidence>
<dbReference type="InterPro" id="IPR052227">
    <property type="entry name" value="Arf-Rho-GAP_ANK-PH_domain"/>
</dbReference>
<dbReference type="Pfam" id="PF13185">
    <property type="entry name" value="GAF_2"/>
    <property type="match status" value="1"/>
</dbReference>
<feature type="compositionally biased region" description="Acidic residues" evidence="47">
    <location>
        <begin position="283"/>
        <end position="294"/>
    </location>
</feature>
<keyword evidence="25" id="KW-0999">Mitochondrion inner membrane</keyword>
<dbReference type="GO" id="GO:0005743">
    <property type="term" value="C:mitochondrial inner membrane"/>
    <property type="evidence" value="ECO:0007669"/>
    <property type="project" value="UniProtKB-SubCell"/>
</dbReference>
<evidence type="ECO:0000256" key="13">
    <source>
        <dbReference type="ARBA" id="ARBA00011738"/>
    </source>
</evidence>
<dbReference type="PANTHER" id="PTHR45899">
    <property type="entry name" value="RHO GTPASE ACTIVATING PROTEIN AT 15B, ISOFORM C"/>
    <property type="match status" value="1"/>
</dbReference>
<dbReference type="GO" id="GO:0051130">
    <property type="term" value="P:positive regulation of cellular component organization"/>
    <property type="evidence" value="ECO:0007669"/>
    <property type="project" value="UniProtKB-ARBA"/>
</dbReference>
<dbReference type="Gene3D" id="1.10.220.150">
    <property type="entry name" value="Arf GTPase activating protein"/>
    <property type="match status" value="1"/>
</dbReference>
<dbReference type="GO" id="GO:0005547">
    <property type="term" value="F:phosphatidylinositol-3,4,5-trisphosphate binding"/>
    <property type="evidence" value="ECO:0007669"/>
    <property type="project" value="InterPro"/>
</dbReference>
<dbReference type="InterPro" id="IPR001164">
    <property type="entry name" value="ArfGAP_dom"/>
</dbReference>
<evidence type="ECO:0000256" key="16">
    <source>
        <dbReference type="ARBA" id="ARBA00022490"/>
    </source>
</evidence>
<evidence type="ECO:0000256" key="28">
    <source>
        <dbReference type="ARBA" id="ARBA00022949"/>
    </source>
</evidence>
<evidence type="ECO:0000256" key="10">
    <source>
        <dbReference type="ARBA" id="ARBA00004496"/>
    </source>
</evidence>
<keyword evidence="14" id="KW-0343">GTPase activation</keyword>
<dbReference type="InterPro" id="IPR001849">
    <property type="entry name" value="PH_domain"/>
</dbReference>
<evidence type="ECO:0000256" key="23">
    <source>
        <dbReference type="ARBA" id="ARBA00022771"/>
    </source>
</evidence>
<dbReference type="Pfam" id="PF01412">
    <property type="entry name" value="ArfGap"/>
    <property type="match status" value="1"/>
</dbReference>
<comment type="subcellular location">
    <subcellularLocation>
        <location evidence="4">Cell membrane</location>
        <topology evidence="4">Peripheral membrane protein</topology>
    </subcellularLocation>
    <subcellularLocation>
        <location evidence="3">Cell projection</location>
        <location evidence="3">Podosome</location>
    </subcellularLocation>
    <subcellularLocation>
        <location evidence="9">Cell projection</location>
        <location evidence="9">Ruffle</location>
    </subcellularLocation>
    <subcellularLocation>
        <location evidence="10">Cytoplasm</location>
    </subcellularLocation>
    <subcellularLocation>
        <location evidence="8">Early endosome</location>
    </subcellularLocation>
    <subcellularLocation>
        <location evidence="11">Endosome</location>
        <location evidence="11">Multivesicular body</location>
    </subcellularLocation>
    <subcellularLocation>
        <location evidence="7">Golgi apparatus</location>
        <location evidence="7">Golgi stack</location>
    </subcellularLocation>
    <subcellularLocation>
        <location evidence="12">Golgi apparatus</location>
        <location evidence="12">trans-Golgi network</location>
    </subcellularLocation>
    <subcellularLocation>
        <location evidence="5">Mitochondrion inner membrane</location>
    </subcellularLocation>
    <subcellularLocation>
        <location evidence="6">Mitochondrion outer membrane</location>
    </subcellularLocation>
</comment>
<keyword evidence="21" id="KW-0547">Nucleotide-binding</keyword>
<dbReference type="Gene3D" id="1.10.555.10">
    <property type="entry name" value="Rho GTPase activation protein"/>
    <property type="match status" value="1"/>
</dbReference>
<dbReference type="PROSITE" id="PS50238">
    <property type="entry name" value="RHOGAP"/>
    <property type="match status" value="1"/>
</dbReference>
<evidence type="ECO:0000256" key="37">
    <source>
        <dbReference type="ARBA" id="ARBA00033709"/>
    </source>
</evidence>
<feature type="region of interest" description="Disordered" evidence="47">
    <location>
        <begin position="189"/>
        <end position="227"/>
    </location>
</feature>
<feature type="binding site" evidence="43">
    <location>
        <begin position="2153"/>
        <end position="2157"/>
    </location>
    <ligand>
        <name>AMP</name>
        <dbReference type="ChEBI" id="CHEBI:456215"/>
    </ligand>
</feature>
<dbReference type="PROSITE" id="PS51845">
    <property type="entry name" value="PDEASE_I_2"/>
    <property type="match status" value="1"/>
</dbReference>
<evidence type="ECO:0000256" key="18">
    <source>
        <dbReference type="ARBA" id="ARBA00022553"/>
    </source>
</evidence>
<dbReference type="InterPro" id="IPR036971">
    <property type="entry name" value="PDEase_catalytic_dom_sf"/>
</dbReference>
<evidence type="ECO:0000256" key="31">
    <source>
        <dbReference type="ARBA" id="ARBA00023128"/>
    </source>
</evidence>
<dbReference type="Gene3D" id="1.10.1300.10">
    <property type="entry name" value="3'5'-cyclic nucleotide phosphodiesterase, catalytic domain"/>
    <property type="match status" value="1"/>
</dbReference>
<dbReference type="GO" id="GO:0047555">
    <property type="term" value="F:3',5'-cyclic-GMP phosphodiesterase activity"/>
    <property type="evidence" value="ECO:0007669"/>
    <property type="project" value="RHEA"/>
</dbReference>
<evidence type="ECO:0000256" key="40">
    <source>
        <dbReference type="ARBA" id="ARBA00061038"/>
    </source>
</evidence>
<dbReference type="Pfam" id="PF00169">
    <property type="entry name" value="PH"/>
    <property type="match status" value="3"/>
</dbReference>
<dbReference type="GO" id="GO:0005759">
    <property type="term" value="C:mitochondrial matrix"/>
    <property type="evidence" value="ECO:0007669"/>
    <property type="project" value="UniProtKB-ARBA"/>
</dbReference>
<feature type="binding site" evidence="44">
    <location>
        <position position="2194"/>
    </location>
    <ligand>
        <name>Zn(2+)</name>
        <dbReference type="ChEBI" id="CHEBI:29105"/>
        <label>1</label>
    </ligand>
</feature>
<proteinExistence type="inferred from homology"/>
<evidence type="ECO:0000259" key="53">
    <source>
        <dbReference type="PROSITE" id="PS51845"/>
    </source>
</evidence>
<dbReference type="FunFam" id="3.30.450.40:FF:000007">
    <property type="entry name" value="Phosphodiesterase"/>
    <property type="match status" value="1"/>
</dbReference>
<evidence type="ECO:0000256" key="32">
    <source>
        <dbReference type="ARBA" id="ARBA00023136"/>
    </source>
</evidence>
<comment type="catalytic activity">
    <reaction evidence="36">
        <text>3',5'-cyclic GMP + H2O = GMP + H(+)</text>
        <dbReference type="Rhea" id="RHEA:16957"/>
        <dbReference type="ChEBI" id="CHEBI:15377"/>
        <dbReference type="ChEBI" id="CHEBI:15378"/>
        <dbReference type="ChEBI" id="CHEBI:57746"/>
        <dbReference type="ChEBI" id="CHEBI:58115"/>
    </reaction>
    <physiologicalReaction direction="left-to-right" evidence="36">
        <dbReference type="Rhea" id="RHEA:16958"/>
    </physiologicalReaction>
</comment>
<dbReference type="SMART" id="SM00454">
    <property type="entry name" value="SAM"/>
    <property type="match status" value="1"/>
</dbReference>
<evidence type="ECO:0000256" key="46">
    <source>
        <dbReference type="RuleBase" id="RU363067"/>
    </source>
</evidence>
<dbReference type="GO" id="GO:0030100">
    <property type="term" value="P:regulation of endocytosis"/>
    <property type="evidence" value="ECO:0007669"/>
    <property type="project" value="UniProtKB-ARBA"/>
</dbReference>
<feature type="compositionally biased region" description="Pro residues" evidence="47">
    <location>
        <begin position="244"/>
        <end position="261"/>
    </location>
</feature>
<evidence type="ECO:0000256" key="11">
    <source>
        <dbReference type="ARBA" id="ARBA00004559"/>
    </source>
</evidence>
<reference evidence="54 55" key="1">
    <citation type="submission" date="2013-11" db="EMBL/GenBank/DDBJ databases">
        <title>The Damaraland mole rat (Fukomys damarensis) genome and evolution of African mole rats.</title>
        <authorList>
            <person name="Gladyshev V.N."/>
            <person name="Fang X."/>
        </authorList>
    </citation>
    <scope>NUCLEOTIDE SEQUENCE [LARGE SCALE GENOMIC DNA]</scope>
    <source>
        <tissue evidence="54">Liver</tissue>
    </source>
</reference>
<feature type="region of interest" description="Disordered" evidence="47">
    <location>
        <begin position="242"/>
        <end position="261"/>
    </location>
</feature>
<dbReference type="PROSITE" id="PS50115">
    <property type="entry name" value="ARFGAP"/>
    <property type="match status" value="1"/>
</dbReference>
<evidence type="ECO:0000256" key="45">
    <source>
        <dbReference type="PROSITE-ProRule" id="PRU00288"/>
    </source>
</evidence>
<dbReference type="CDD" id="cd13259">
    <property type="entry name" value="PH5_ARAP"/>
    <property type="match status" value="1"/>
</dbReference>
<dbReference type="CDD" id="cd13256">
    <property type="entry name" value="PH3_ARAP"/>
    <property type="match status" value="1"/>
</dbReference>
<comment type="function">
    <text evidence="38">cGMP-activated cyclic nucleotide phosphodiesterase with a dual-specificity for the second messengers cAMP and cGMP, which are key regulators of many important physiological processes. Has a higher efficiency with cGMP compared to cAMP. Plays a role in cell growth and migration.</text>
</comment>
<keyword evidence="15" id="KW-1003">Cell membrane</keyword>
<dbReference type="Pfam" id="PF00620">
    <property type="entry name" value="RhoGAP"/>
    <property type="match status" value="1"/>
</dbReference>
<keyword evidence="55" id="KW-1185">Reference proteome</keyword>
<evidence type="ECO:0000256" key="47">
    <source>
        <dbReference type="SAM" id="MobiDB-lite"/>
    </source>
</evidence>
<evidence type="ECO:0000256" key="21">
    <source>
        <dbReference type="ARBA" id="ARBA00022741"/>
    </source>
</evidence>
<evidence type="ECO:0000259" key="51">
    <source>
        <dbReference type="PROSITE" id="PS50200"/>
    </source>
</evidence>
<dbReference type="Gene3D" id="1.10.150.50">
    <property type="entry name" value="Transcription Factor, Ets-1"/>
    <property type="match status" value="1"/>
</dbReference>
<dbReference type="GO" id="GO:0007165">
    <property type="term" value="P:signal transduction"/>
    <property type="evidence" value="ECO:0007669"/>
    <property type="project" value="InterPro"/>
</dbReference>
<dbReference type="SMART" id="SM00324">
    <property type="entry name" value="RhoGAP"/>
    <property type="match status" value="1"/>
</dbReference>
<comment type="catalytic activity">
    <reaction evidence="37">
        <text>a nucleoside 3',5'-cyclic phosphate + H2O = a nucleoside 5'-phosphate + H(+)</text>
        <dbReference type="Rhea" id="RHEA:14653"/>
        <dbReference type="ChEBI" id="CHEBI:15377"/>
        <dbReference type="ChEBI" id="CHEBI:15378"/>
        <dbReference type="ChEBI" id="CHEBI:57867"/>
        <dbReference type="ChEBI" id="CHEBI:58464"/>
        <dbReference type="EC" id="3.1.4.17"/>
    </reaction>
    <physiologicalReaction direction="left-to-right" evidence="37">
        <dbReference type="Rhea" id="RHEA:14654"/>
    </physiologicalReaction>
</comment>
<dbReference type="InterPro" id="IPR000159">
    <property type="entry name" value="RA_dom"/>
</dbReference>
<keyword evidence="29" id="KW-0142">cGMP-binding</keyword>
<dbReference type="GO" id="GO:0008360">
    <property type="term" value="P:regulation of cell shape"/>
    <property type="evidence" value="ECO:0007669"/>
    <property type="project" value="TreeGrafter"/>
</dbReference>
<dbReference type="CDD" id="cd13253">
    <property type="entry name" value="PH1_ARAP"/>
    <property type="match status" value="1"/>
</dbReference>
<dbReference type="CDD" id="cd13257">
    <property type="entry name" value="PH4_ARAP"/>
    <property type="match status" value="1"/>
</dbReference>
<keyword evidence="27" id="KW-0862">Zinc</keyword>
<evidence type="ECO:0000256" key="25">
    <source>
        <dbReference type="ARBA" id="ARBA00022792"/>
    </source>
</evidence>
<feature type="region of interest" description="Disordered" evidence="47">
    <location>
        <begin position="1695"/>
        <end position="1716"/>
    </location>
</feature>
<protein>
    <recommendedName>
        <fullName evidence="46">Phosphodiesterase</fullName>
        <ecNumber evidence="46">3.1.4.-</ecNumber>
    </recommendedName>
</protein>
<feature type="binding site" evidence="44">
    <location>
        <position position="2305"/>
    </location>
    <ligand>
        <name>Zn(2+)</name>
        <dbReference type="ChEBI" id="CHEBI:29105"/>
        <label>1</label>
    </ligand>
</feature>
<dbReference type="FunFam" id="2.30.29.30:FF:000181">
    <property type="entry name" value="Arf-GAP with Rho-GAP domain, ANK repeat and PH domain-containing protein 1"/>
    <property type="match status" value="1"/>
</dbReference>
<dbReference type="GO" id="GO:0008270">
    <property type="term" value="F:zinc ion binding"/>
    <property type="evidence" value="ECO:0007669"/>
    <property type="project" value="UniProtKB-KW"/>
</dbReference>
<dbReference type="InterPro" id="IPR003607">
    <property type="entry name" value="HD/PDEase_dom"/>
</dbReference>
<dbReference type="PROSITE" id="PS50003">
    <property type="entry name" value="PH_DOMAIN"/>
    <property type="match status" value="4"/>
</dbReference>
<evidence type="ECO:0000256" key="19">
    <source>
        <dbReference type="ARBA" id="ARBA00022723"/>
    </source>
</evidence>
<dbReference type="GO" id="GO:0001726">
    <property type="term" value="C:ruffle"/>
    <property type="evidence" value="ECO:0007669"/>
    <property type="project" value="UniProtKB-SubCell"/>
</dbReference>
<dbReference type="GO" id="GO:0004115">
    <property type="term" value="F:3',5'-cyclic-AMP phosphodiesterase activity"/>
    <property type="evidence" value="ECO:0007669"/>
    <property type="project" value="RHEA"/>
</dbReference>
<dbReference type="PROSITE" id="PS50200">
    <property type="entry name" value="RA"/>
    <property type="match status" value="1"/>
</dbReference>
<dbReference type="SUPFAM" id="SSF55781">
    <property type="entry name" value="GAF domain-like"/>
    <property type="match status" value="3"/>
</dbReference>
<comment type="cofactor">
    <cofactor evidence="1">
        <name>Mg(2+)</name>
        <dbReference type="ChEBI" id="CHEBI:18420"/>
    </cofactor>
</comment>
<dbReference type="Gene3D" id="2.30.29.30">
    <property type="entry name" value="Pleckstrin-homology domain (PH domain)/Phosphotyrosine-binding domain (PTB)"/>
    <property type="match status" value="4"/>
</dbReference>
<keyword evidence="33" id="KW-0114">cAMP</keyword>
<evidence type="ECO:0000259" key="49">
    <source>
        <dbReference type="PROSITE" id="PS50105"/>
    </source>
</evidence>
<feature type="domain" description="SAM" evidence="49">
    <location>
        <begin position="59"/>
        <end position="113"/>
    </location>
</feature>
<keyword evidence="30" id="KW-0333">Golgi apparatus</keyword>
<feature type="binding site" evidence="43">
    <location>
        <position position="2194"/>
    </location>
    <ligand>
        <name>AMP</name>
        <dbReference type="ChEBI" id="CHEBI:456215"/>
    </ligand>
</feature>
<dbReference type="SUPFAM" id="SSF47769">
    <property type="entry name" value="SAM/Pointed domain"/>
    <property type="match status" value="1"/>
</dbReference>
<dbReference type="SUPFAM" id="SSF50729">
    <property type="entry name" value="PH domain-like"/>
    <property type="match status" value="5"/>
</dbReference>
<keyword evidence="26 46" id="KW-0378">Hydrolase</keyword>
<dbReference type="SMART" id="SM00105">
    <property type="entry name" value="ArfGap"/>
    <property type="match status" value="1"/>
</dbReference>
<dbReference type="SUPFAM" id="SSF109604">
    <property type="entry name" value="HD-domain/PDEase-like"/>
    <property type="match status" value="1"/>
</dbReference>
<evidence type="ECO:0000256" key="36">
    <source>
        <dbReference type="ARBA" id="ARBA00033684"/>
    </source>
</evidence>
<dbReference type="Proteomes" id="UP000028990">
    <property type="component" value="Unassembled WGS sequence"/>
</dbReference>
<dbReference type="InterPro" id="IPR011993">
    <property type="entry name" value="PH-like_dom_sf"/>
</dbReference>
<dbReference type="FunFam" id="2.30.29.30:FF:000173">
    <property type="entry name" value="Arf-GAP with Rho-GAP domain, ANK repeat and PH domain-containing protein 1"/>
    <property type="match status" value="1"/>
</dbReference>
<keyword evidence="24" id="KW-1000">Mitochondrion outer membrane</keyword>
<comment type="cofactor">
    <cofactor evidence="2">
        <name>Zn(2+)</name>
        <dbReference type="ChEBI" id="CHEBI:29105"/>
    </cofactor>
</comment>
<dbReference type="GO" id="GO:0002102">
    <property type="term" value="C:podosome"/>
    <property type="evidence" value="ECO:0007669"/>
    <property type="project" value="UniProtKB-SubCell"/>
</dbReference>
<evidence type="ECO:0000256" key="34">
    <source>
        <dbReference type="ARBA" id="ARBA00023273"/>
    </source>
</evidence>
<feature type="domain" description="Arf-GAP" evidence="50">
    <location>
        <begin position="592"/>
        <end position="717"/>
    </location>
</feature>
<comment type="subunit">
    <text evidence="41">Interacts with SH3KBP1/CIN85 (via SH3 domains). The interaction is independent of EGF and does not affect ARAP1 GTPase-activating activity but is involved in regulating ubiquitination and endocytic trafficking of EGFR. ARAP1 competes with E3 ubiquitin-protein ligase CBL for binding to SH3KBP1, preventing interaction of CBL with SH3KBP1; this is likely to regulate SH3KBP1-mediated internalization of EGFR. Interacts with TNFRSF10A.</text>
</comment>
<dbReference type="GO" id="GO:0030553">
    <property type="term" value="F:cGMP binding"/>
    <property type="evidence" value="ECO:0007669"/>
    <property type="project" value="UniProtKB-KW"/>
</dbReference>
<evidence type="ECO:0000256" key="44">
    <source>
        <dbReference type="PIRSR" id="PIRSR623088-3"/>
    </source>
</evidence>
<feature type="domain" description="Rho-GAP" evidence="52">
    <location>
        <begin position="1011"/>
        <end position="1196"/>
    </location>
</feature>
<keyword evidence="18" id="KW-0597">Phosphoprotein</keyword>
<dbReference type="PANTHER" id="PTHR45899:SF3">
    <property type="entry name" value="ARF-GAP WITH RHO-GAP DOMAIN, ANK REPEAT AND PH DOMAIN-CONTAINING PROTEIN 1"/>
    <property type="match status" value="1"/>
</dbReference>
<feature type="binding site" evidence="43">
    <location>
        <position position="2356"/>
    </location>
    <ligand>
        <name>AMP</name>
        <dbReference type="ChEBI" id="CHEBI:456215"/>
    </ligand>
</feature>
<keyword evidence="16" id="KW-0963">Cytoplasm</keyword>
<evidence type="ECO:0000256" key="43">
    <source>
        <dbReference type="PIRSR" id="PIRSR623088-2"/>
    </source>
</evidence>
<evidence type="ECO:0000256" key="1">
    <source>
        <dbReference type="ARBA" id="ARBA00001946"/>
    </source>
</evidence>
<feature type="domain" description="PH" evidence="48">
    <location>
        <begin position="384"/>
        <end position="476"/>
    </location>
</feature>
<dbReference type="GO" id="GO:0010821">
    <property type="term" value="P:regulation of mitochondrion organization"/>
    <property type="evidence" value="ECO:0007669"/>
    <property type="project" value="UniProtKB-ARBA"/>
</dbReference>
<comment type="function">
    <text evidence="39">Regulates mitochondrial cAMP levels and respiration. Involved in the regulation of mitochondria morphology/dynamics and apoptotic cell death via local modulation of cAMP/PKA signaling in the mitochondrion, including the monitoring of local cAMP levels at the outer mitochondrial membrane and of PKA-dependent phosphorylation of DNM1L.</text>
</comment>
<dbReference type="FunFam" id="1.10.555.10:FF:000023">
    <property type="entry name" value="Arf-GAP with Rho-GAP domain, ANK repeat and PH domain-containing protein 1"/>
    <property type="match status" value="1"/>
</dbReference>
<dbReference type="GO" id="GO:0005771">
    <property type="term" value="C:multivesicular body"/>
    <property type="evidence" value="ECO:0007669"/>
    <property type="project" value="UniProtKB-SubCell"/>
</dbReference>
<dbReference type="GO" id="GO:0005886">
    <property type="term" value="C:plasma membrane"/>
    <property type="evidence" value="ECO:0007669"/>
    <property type="project" value="UniProtKB-SubCell"/>
</dbReference>
<dbReference type="PROSITE" id="PS50105">
    <property type="entry name" value="SAM_DOMAIN"/>
    <property type="match status" value="1"/>
</dbReference>
<accession>A0A091D1F7</accession>
<keyword evidence="32" id="KW-0472">Membrane</keyword>
<keyword evidence="31" id="KW-0496">Mitochondrion</keyword>
<dbReference type="eggNOG" id="KOG1117">
    <property type="taxonomic scope" value="Eukaryota"/>
</dbReference>
<dbReference type="InterPro" id="IPR000198">
    <property type="entry name" value="RhoGAP_dom"/>
</dbReference>
<evidence type="ECO:0000256" key="12">
    <source>
        <dbReference type="ARBA" id="ARBA00004601"/>
    </source>
</evidence>
<evidence type="ECO:0000256" key="5">
    <source>
        <dbReference type="ARBA" id="ARBA00004273"/>
    </source>
</evidence>
<dbReference type="CDD" id="cd00077">
    <property type="entry name" value="HDc"/>
    <property type="match status" value="1"/>
</dbReference>
<evidence type="ECO:0000256" key="26">
    <source>
        <dbReference type="ARBA" id="ARBA00022801"/>
    </source>
</evidence>
<evidence type="ECO:0000256" key="30">
    <source>
        <dbReference type="ARBA" id="ARBA00023034"/>
    </source>
</evidence>
<evidence type="ECO:0000256" key="2">
    <source>
        <dbReference type="ARBA" id="ARBA00001947"/>
    </source>
</evidence>
<feature type="compositionally biased region" description="Low complexity" evidence="47">
    <location>
        <begin position="189"/>
        <end position="202"/>
    </location>
</feature>
<dbReference type="CDD" id="cd17226">
    <property type="entry name" value="RA_ARAP1"/>
    <property type="match status" value="1"/>
</dbReference>
<dbReference type="Pfam" id="PF00233">
    <property type="entry name" value="PDEase_I"/>
    <property type="match status" value="1"/>
</dbReference>
<evidence type="ECO:0000313" key="54">
    <source>
        <dbReference type="EMBL" id="KFO24010.1"/>
    </source>
</evidence>
<feature type="binding site" evidence="44">
    <location>
        <position position="2193"/>
    </location>
    <ligand>
        <name>Zn(2+)</name>
        <dbReference type="ChEBI" id="CHEBI:29105"/>
        <label>1</label>
    </ligand>
</feature>
<dbReference type="STRING" id="885580.ENSFDAP00000020833"/>
<keyword evidence="20" id="KW-0677">Repeat</keyword>
<dbReference type="Pfam" id="PF00536">
    <property type="entry name" value="SAM_1"/>
    <property type="match status" value="1"/>
</dbReference>
<evidence type="ECO:0000259" key="52">
    <source>
        <dbReference type="PROSITE" id="PS50238"/>
    </source>
</evidence>
<dbReference type="CDD" id="cd13254">
    <property type="entry name" value="PH2_ARAP"/>
    <property type="match status" value="1"/>
</dbReference>
<evidence type="ECO:0000256" key="8">
    <source>
        <dbReference type="ARBA" id="ARBA00004412"/>
    </source>
</evidence>
<feature type="region of interest" description="Disordered" evidence="47">
    <location>
        <begin position="274"/>
        <end position="315"/>
    </location>
</feature>
<feature type="domain" description="PH" evidence="48">
    <location>
        <begin position="800"/>
        <end position="907"/>
    </location>
</feature>
<feature type="domain" description="PH" evidence="48">
    <location>
        <begin position="497"/>
        <end position="586"/>
    </location>
</feature>
<dbReference type="InterPro" id="IPR029016">
    <property type="entry name" value="GAF-like_dom_sf"/>
</dbReference>
<dbReference type="CDD" id="cd09490">
    <property type="entry name" value="SAM_Arap1_2_3"/>
    <property type="match status" value="1"/>
</dbReference>
<keyword evidence="19 44" id="KW-0479">Metal-binding</keyword>
<feature type="compositionally biased region" description="Pro residues" evidence="47">
    <location>
        <begin position="119"/>
        <end position="130"/>
    </location>
</feature>
<keyword evidence="22" id="KW-0967">Endosome</keyword>
<dbReference type="SUPFAM" id="SSF57863">
    <property type="entry name" value="ArfGap/RecO-like zinc finger"/>
    <property type="match status" value="1"/>
</dbReference>
<dbReference type="PRINTS" id="PR00387">
    <property type="entry name" value="PDIESTERASE1"/>
</dbReference>
<dbReference type="FunFam" id="2.30.29.30:FF:000186">
    <property type="entry name" value="Arf-GAP with Rho-GAP domain, ANK repeat and PH domain-containing protein 1"/>
    <property type="match status" value="1"/>
</dbReference>
<evidence type="ECO:0000256" key="4">
    <source>
        <dbReference type="ARBA" id="ARBA00004202"/>
    </source>
</evidence>
<dbReference type="Pfam" id="PF00788">
    <property type="entry name" value="RA"/>
    <property type="match status" value="1"/>
</dbReference>
<evidence type="ECO:0000256" key="9">
    <source>
        <dbReference type="ARBA" id="ARBA00004466"/>
    </source>
</evidence>
<evidence type="ECO:0000259" key="48">
    <source>
        <dbReference type="PROSITE" id="PS50003"/>
    </source>
</evidence>
<dbReference type="GO" id="GO:0005769">
    <property type="term" value="C:early endosome"/>
    <property type="evidence" value="ECO:0007669"/>
    <property type="project" value="UniProtKB-SubCell"/>
</dbReference>
<name>A0A091D1F7_FUKDA</name>
<dbReference type="InterPro" id="IPR003018">
    <property type="entry name" value="GAF"/>
</dbReference>
<dbReference type="Gene3D" id="3.30.450.40">
    <property type="match status" value="2"/>
</dbReference>
<dbReference type="SMART" id="SM00065">
    <property type="entry name" value="GAF"/>
    <property type="match status" value="2"/>
</dbReference>
<organism evidence="54 55">
    <name type="scientific">Fukomys damarensis</name>
    <name type="common">Damaraland mole rat</name>
    <name type="synonym">Cryptomys damarensis</name>
    <dbReference type="NCBI Taxonomy" id="885580"/>
    <lineage>
        <taxon>Eukaryota</taxon>
        <taxon>Metazoa</taxon>
        <taxon>Chordata</taxon>
        <taxon>Craniata</taxon>
        <taxon>Vertebrata</taxon>
        <taxon>Euteleostomi</taxon>
        <taxon>Mammalia</taxon>
        <taxon>Eutheria</taxon>
        <taxon>Euarchontoglires</taxon>
        <taxon>Glires</taxon>
        <taxon>Rodentia</taxon>
        <taxon>Hystricomorpha</taxon>
        <taxon>Bathyergidae</taxon>
        <taxon>Fukomys</taxon>
    </lineage>
</organism>
<evidence type="ECO:0000256" key="7">
    <source>
        <dbReference type="ARBA" id="ARBA00004348"/>
    </source>
</evidence>
<dbReference type="InterPro" id="IPR023174">
    <property type="entry name" value="PDEase_CS"/>
</dbReference>
<evidence type="ECO:0000256" key="6">
    <source>
        <dbReference type="ARBA" id="ARBA00004294"/>
    </source>
</evidence>
<feature type="domain" description="PDEase" evidence="53">
    <location>
        <begin position="2075"/>
        <end position="2399"/>
    </location>
</feature>
<dbReference type="SMART" id="SM00471">
    <property type="entry name" value="HDc"/>
    <property type="match status" value="1"/>
</dbReference>
<evidence type="ECO:0000313" key="55">
    <source>
        <dbReference type="Proteomes" id="UP000028990"/>
    </source>
</evidence>
<dbReference type="FunFam" id="1.10.220.150:FF:000006">
    <property type="entry name" value="arf-GAP with Rho-GAP domain, ANK repeat and PH domain-containing protein 3"/>
    <property type="match status" value="1"/>
</dbReference>
<feature type="region of interest" description="Disordered" evidence="47">
    <location>
        <begin position="118"/>
        <end position="166"/>
    </location>
</feature>
<dbReference type="InterPro" id="IPR037858">
    <property type="entry name" value="RhoGAP_ARAP"/>
</dbReference>
<dbReference type="CDD" id="cd04385">
    <property type="entry name" value="RhoGAP_ARAP"/>
    <property type="match status" value="1"/>
</dbReference>
<dbReference type="EMBL" id="KN123669">
    <property type="protein sequence ID" value="KFO24010.1"/>
    <property type="molecule type" value="Genomic_DNA"/>
</dbReference>
<sequence>MSSDAPAGDLVVGHRTLREGTEGQQAGLGVSADVCSLLAWPDWTLLVGTMAEGGDAALSVAEWLQALHLEQYSGLFEQHGMMWATDCQGLSDARLVDMGMLLPGHRRRILAGLLRAHAPPIPAPRPAPRPVPKKRHVFRSAPAPTTPPEPLPVAGEDEGLPTAPPIPPRRSCHPPACFTVPSMGVPSMATPSVTASPTAAPDPVLPPLPAKRHLVEPSVPPVPPRIGPSRLLVSLPSKEEELLLPPPLSSPPQLEPKEPPSILPRGLLCPPEIPPKPFRLPPEFDDSDYDEAPEEGPRAPASVMTKKEDPPPNRVPRAVRVASLLSEGEELSGDDEDEDDRVYKGVPNGGWHSSSLSSPLPSLVPELAPHPMDELPGGSPPITPVIKAGWLYKNPPQGSYIYQKRWVRLDVDHLRYFDSNKDAYSKRFISVACISRVTAIGDQKFEVITNNRTFTFRAESDVERKEWMQSLQRAVAEQRTRGQQSGAYLVGVRGLEQPDCAGNLELRGFKNKLYVAVVGHKVQLYKNVEEYHLGIGITFIDMSVGNVKEADRRSFDLTTPYRIFSFSADTDLEKEQWLEAMQGAIAEALSTSEVAERIWAAAPNRFCADCGAAQPDWASINLCIVICKRCAGEHRGLGAGISKVRSLKMDKRVWTETLIKLFLQLGNGAGNRFWAANVPPSEALQPSSSPEARRHHLEAKYREGKYRRYHPLFGNQEELDKALCAAVTTTDLAETQALLGCGAGVNCFSGDPEAPTPLALAEQAGQTLQMEFLRNNQTTEVPRLDSVKPFEKHYSVVRPTVSHSGFLYKTASAGKLLQDRRAREEFSRRWCVLSDGVLSYYENERAVTPNGEIRASEIVCLAVPSPDSHGFEHTFEVYTEGERLYLFGLESLELAREWVKCIAKAFVPPLAEDLLAQDFERLGRLPYKAGLSLQRAQEGWFALTGSELRVVFPEGPCEEPLQLRRLQELSVQGDSESQVLVLVERRRTLYIQGERRLDFMGWLGAIQKAAASLGDTLSEQQLGDSDIPVIVYRCVDYITQCGLTSEGIYRKCGQTSKTQRLLESLRQDARSVHLKEGEQHVDDVSSALKRFLRDLPDGLFTRAQRLAWLEASEIEDEEEKVSRYQELLVHLPPVNRATVKALISHLYCVQCFSDTNQMNTHNLAIVFGPTLFQTDGQDYKAGRVVEDLIGHYVVVFSVDEEELRKQREEVTAIVKMRVAGTASGTQHAGDFICTVYLEEKKAESEQHVKIPASMTSEELILEILDRRNVGIREKDYWTCFEVNEKEEAERPLHFAEKVLPILHGLGTDSHLVVKKHQSMEAMLLYLASRVGDTKHGMMKFREDRSLLGLGLPSGGFHDRYFILNSSCLRLYKEVRSHRPEKEWPVRSLKVYLGIKKKLRPPTCWGFTVVHETEKHEKQQWYLCCDTQMELREWFATFLFVQHDGLVWPSEPSRVSRAVPEVRLGSVSLIPLRGSENEMRRSVAAFTADPLSGTGLIKGVEVETTALQCKTRCAKGSPGNCGAHTSQDPLAQKPEPLGNRDDRLEDALLTLGSVIDIVGLRRAAKEALSAVLPRVETVYTYLLDGESRLVCEDPHHELPQEGKVREAVISRKRLSCNGLGPSDLLGKPLARMVAPLAPDTQVLVIPLVNKEAGVVAAVILVHCGQLSNSEESSLQAVEKHTLVALQRVLALQQCGPGGGPGATQKPPAEAAEDQKGGEEYRDQDRKILQLCGELHDLDATLLQLKVLQYLQQETQASRCCLLLVSEDNLQLSCKVIGDKVLGEEISFPLTMGRLGQVVEEKKSIQLKDLTSEDVQQLHNMLGCELQTMLCVPVVGRATDQVVALACAFNKLGGDFFTGQDEHVIQHCFHYTGTVLTSTLAFQKEQKLKCECQALLQVAKNLFTHLDDVSVLLQEIITEARNLSNAEICSVFLLDQNELVAKVFDGGVVDDESYEIRIPADQGIAGHVATTGQILNIPDAYAHPLFYRGVDDSTGFRTRNILCFPIKNENQEVIGVAELVNKINGPWFSKFDEDLATAFSIYCGISIAHSLLYKKVNEAQYRSHLANEMMMYHMKVSDDEYTKLLHDGIQPVAAIDSNFASFTYTPRSLPEDDTSMAILSMLQDMNFINNYKIDCPTLARFCLMVKKGYRDPPYHNWMHAFSVSHFCYLLYKNLELANYLEDIEIFALFVSCMCHDLDHRGTNNSFQVASKSVLAALYSSEGSVMERHHFAQAIAILNTHGCNIFDHFSRKDYQRMLDLMRDIILATDLAHHLRIFKDLQKMAEVGYDRTNKQHHRLLLCLLMTSCDLSDQTKGWKTTRKIAELIYKEFFSQGDLEKAMGNRPMEMMDREKAYIPELQISFMEHIAMPIYKLLQDLFPKAAELYERVASNREHWTKVSHKFTIRGLPSNNSLDFLDEEYEVPELDGTRGPINGCCSLDAE</sequence>
<dbReference type="InterPro" id="IPR037278">
    <property type="entry name" value="ARFGAP/RecO"/>
</dbReference>
<evidence type="ECO:0000256" key="35">
    <source>
        <dbReference type="ARBA" id="ARBA00033675"/>
    </source>
</evidence>
<feature type="binding site" evidence="43">
    <location>
        <position position="2305"/>
    </location>
    <ligand>
        <name>AMP</name>
        <dbReference type="ChEBI" id="CHEBI:456215"/>
    </ligand>
</feature>
<dbReference type="CDD" id="cd08837">
    <property type="entry name" value="ArfGap_ARAP"/>
    <property type="match status" value="1"/>
</dbReference>
<dbReference type="GO" id="GO:0005741">
    <property type="term" value="C:mitochondrial outer membrane"/>
    <property type="evidence" value="ECO:0007669"/>
    <property type="project" value="UniProtKB-SubCell"/>
</dbReference>
<comment type="subunit">
    <text evidence="13">Homodimer.</text>
</comment>
<comment type="catalytic activity">
    <reaction evidence="35">
        <text>3',5'-cyclic AMP + H2O = AMP + H(+)</text>
        <dbReference type="Rhea" id="RHEA:25277"/>
        <dbReference type="ChEBI" id="CHEBI:15377"/>
        <dbReference type="ChEBI" id="CHEBI:15378"/>
        <dbReference type="ChEBI" id="CHEBI:58165"/>
        <dbReference type="ChEBI" id="CHEBI:456215"/>
    </reaction>
    <physiologicalReaction direction="left-to-right" evidence="35">
        <dbReference type="Rhea" id="RHEA:25278"/>
    </physiologicalReaction>
</comment>
<evidence type="ECO:0000256" key="24">
    <source>
        <dbReference type="ARBA" id="ARBA00022787"/>
    </source>
</evidence>
<dbReference type="EC" id="3.1.4.-" evidence="46"/>
<dbReference type="GO" id="GO:0005802">
    <property type="term" value="C:trans-Golgi network"/>
    <property type="evidence" value="ECO:0007669"/>
    <property type="project" value="TreeGrafter"/>
</dbReference>
<feature type="domain" description="Ras-associating" evidence="51">
    <location>
        <begin position="1229"/>
        <end position="1318"/>
    </location>
</feature>
<evidence type="ECO:0000256" key="29">
    <source>
        <dbReference type="ARBA" id="ARBA00022992"/>
    </source>
</evidence>
<keyword evidence="34" id="KW-0966">Cell projection</keyword>
<dbReference type="InterPro" id="IPR038508">
    <property type="entry name" value="ArfGAP_dom_sf"/>
</dbReference>
<feature type="binding site" evidence="44">
    <location>
        <position position="2194"/>
    </location>
    <ligand>
        <name>Zn(2+)</name>
        <dbReference type="ChEBI" id="CHEBI:29105"/>
        <label>2</label>
    </ligand>
</feature>
<evidence type="ECO:0000256" key="39">
    <source>
        <dbReference type="ARBA" id="ARBA00058327"/>
    </source>
</evidence>
<comment type="cofactor">
    <cofactor evidence="46">
        <name>a divalent metal cation</name>
        <dbReference type="ChEBI" id="CHEBI:60240"/>
    </cofactor>
    <text evidence="46">Binds 2 divalent metal cations per subunit. Site 1 may preferentially bind zinc ions, while site 2 has a preference for magnesium and/or manganese ions.</text>
</comment>
<dbReference type="FunFam" id="3.10.20.90:FF:000136">
    <property type="entry name" value="Arf-GAP with Rho-GAP domain, ANK repeat and PH domain-containing protein 1"/>
    <property type="match status" value="1"/>
</dbReference>
<dbReference type="InterPro" id="IPR001660">
    <property type="entry name" value="SAM"/>
</dbReference>
<keyword evidence="17" id="KW-0140">cGMP</keyword>
<evidence type="ECO:0000259" key="50">
    <source>
        <dbReference type="PROSITE" id="PS50115"/>
    </source>
</evidence>
<dbReference type="GO" id="GO:0005096">
    <property type="term" value="F:GTPase activator activity"/>
    <property type="evidence" value="ECO:0007669"/>
    <property type="project" value="UniProtKB-KW"/>
</dbReference>
<evidence type="ECO:0000256" key="22">
    <source>
        <dbReference type="ARBA" id="ARBA00022753"/>
    </source>
</evidence>
<dbReference type="GO" id="GO:1902532">
    <property type="term" value="P:negative regulation of intracellular signal transduction"/>
    <property type="evidence" value="ECO:0007669"/>
    <property type="project" value="UniProtKB-ARBA"/>
</dbReference>
<dbReference type="FunFam" id="3.30.450.40:FF:000014">
    <property type="entry name" value="Phosphodiesterase"/>
    <property type="match status" value="1"/>
</dbReference>
<dbReference type="PROSITE" id="PS00126">
    <property type="entry name" value="PDEASE_I_1"/>
    <property type="match status" value="1"/>
</dbReference>
<evidence type="ECO:0000256" key="20">
    <source>
        <dbReference type="ARBA" id="ARBA00022737"/>
    </source>
</evidence>
<evidence type="ECO:0000256" key="27">
    <source>
        <dbReference type="ARBA" id="ARBA00022833"/>
    </source>
</evidence>